<dbReference type="PROSITE" id="PS00409">
    <property type="entry name" value="PROKAR_NTER_METHYL"/>
    <property type="match status" value="1"/>
</dbReference>
<dbReference type="OrthoDB" id="2608608at2"/>
<gene>
    <name evidence="4" type="ORF">FPZ49_08420</name>
</gene>
<keyword evidence="3" id="KW-0812">Transmembrane</keyword>
<feature type="transmembrane region" description="Helical" evidence="3">
    <location>
        <begin position="59"/>
        <end position="80"/>
    </location>
</feature>
<evidence type="ECO:0000256" key="3">
    <source>
        <dbReference type="SAM" id="Phobius"/>
    </source>
</evidence>
<keyword evidence="2" id="KW-0178">Competence</keyword>
<proteinExistence type="predicted"/>
<reference evidence="4 5" key="1">
    <citation type="submission" date="2019-07" db="EMBL/GenBank/DDBJ databases">
        <authorList>
            <person name="Kim J."/>
        </authorList>
    </citation>
    <scope>NUCLEOTIDE SEQUENCE [LARGE SCALE GENOMIC DNA]</scope>
    <source>
        <strain evidence="4 5">JC52</strain>
    </source>
</reference>
<organism evidence="4 5">
    <name type="scientific">Paenibacillus cremeus</name>
    <dbReference type="NCBI Taxonomy" id="2163881"/>
    <lineage>
        <taxon>Bacteria</taxon>
        <taxon>Bacillati</taxon>
        <taxon>Bacillota</taxon>
        <taxon>Bacilli</taxon>
        <taxon>Bacillales</taxon>
        <taxon>Paenibacillaceae</taxon>
        <taxon>Paenibacillus</taxon>
    </lineage>
</organism>
<evidence type="ECO:0000256" key="2">
    <source>
        <dbReference type="ARBA" id="ARBA00023287"/>
    </source>
</evidence>
<dbReference type="NCBIfam" id="TIGR02532">
    <property type="entry name" value="IV_pilin_GFxxxE"/>
    <property type="match status" value="1"/>
</dbReference>
<dbReference type="Gene3D" id="3.30.700.10">
    <property type="entry name" value="Glycoprotein, Type 4 Pilin"/>
    <property type="match status" value="1"/>
</dbReference>
<evidence type="ECO:0000313" key="4">
    <source>
        <dbReference type="EMBL" id="TVY10411.1"/>
    </source>
</evidence>
<dbReference type="GO" id="GO:0030420">
    <property type="term" value="P:establishment of competence for transformation"/>
    <property type="evidence" value="ECO:0007669"/>
    <property type="project" value="UniProtKB-KW"/>
</dbReference>
<keyword evidence="3" id="KW-1133">Transmembrane helix</keyword>
<dbReference type="GO" id="GO:0009986">
    <property type="term" value="C:cell surface"/>
    <property type="evidence" value="ECO:0007669"/>
    <property type="project" value="UniProtKB-SubCell"/>
</dbReference>
<sequence>MSQRLAVQQGYGFEAIHNPLENQTMRKGGIEMEMTAKKRFVGFRAPKMSLREMMKNEKGLTLIELLAVIVIIAIIAAIAIPSIGSILEKTRVNAHRSNAHMAIDAARLYVSNEGVTLAGTGTTLDITLTDLNAKGYMEVIPKDPSNKAQTYDPGTASATATTPATTYSGAGSYVHIAKDATTNNFIYSVTLVGQGTTAQKYADHTLEANIGTDGYIVETGTATAPTP</sequence>
<evidence type="ECO:0000313" key="5">
    <source>
        <dbReference type="Proteomes" id="UP000317036"/>
    </source>
</evidence>
<comment type="subcellular location">
    <subcellularLocation>
        <location evidence="1">Cell surface</location>
    </subcellularLocation>
</comment>
<dbReference type="AlphaFoldDB" id="A0A559KE67"/>
<dbReference type="SUPFAM" id="SSF54523">
    <property type="entry name" value="Pili subunits"/>
    <property type="match status" value="1"/>
</dbReference>
<dbReference type="InterPro" id="IPR045584">
    <property type="entry name" value="Pilin-like"/>
</dbReference>
<protein>
    <submittedName>
        <fullName evidence="4">Prepilin-type N-terminal cleavage/methylation domain-containing protein</fullName>
    </submittedName>
</protein>
<keyword evidence="5" id="KW-1185">Reference proteome</keyword>
<dbReference type="PANTHER" id="PTHR30093">
    <property type="entry name" value="GENERAL SECRETION PATHWAY PROTEIN G"/>
    <property type="match status" value="1"/>
</dbReference>
<dbReference type="EMBL" id="VNJI01000008">
    <property type="protein sequence ID" value="TVY10411.1"/>
    <property type="molecule type" value="Genomic_DNA"/>
</dbReference>
<dbReference type="InterPro" id="IPR012902">
    <property type="entry name" value="N_methyl_site"/>
</dbReference>
<name>A0A559KE67_9BACL</name>
<evidence type="ECO:0000256" key="1">
    <source>
        <dbReference type="ARBA" id="ARBA00004241"/>
    </source>
</evidence>
<comment type="caution">
    <text evidence="4">The sequence shown here is derived from an EMBL/GenBank/DDBJ whole genome shotgun (WGS) entry which is preliminary data.</text>
</comment>
<dbReference type="Proteomes" id="UP000317036">
    <property type="component" value="Unassembled WGS sequence"/>
</dbReference>
<dbReference type="RefSeq" id="WP_144845474.1">
    <property type="nucleotide sequence ID" value="NZ_VNJI01000008.1"/>
</dbReference>
<accession>A0A559KE67</accession>
<keyword evidence="3" id="KW-0472">Membrane</keyword>
<dbReference type="Pfam" id="PF07963">
    <property type="entry name" value="N_methyl"/>
    <property type="match status" value="1"/>
</dbReference>